<dbReference type="EMBL" id="CP020100">
    <property type="protein sequence ID" value="AQZ94603.1"/>
    <property type="molecule type" value="Genomic_DNA"/>
</dbReference>
<dbReference type="RefSeq" id="WP_080049456.1">
    <property type="nucleotide sequence ID" value="NZ_CP020100.1"/>
</dbReference>
<dbReference type="Proteomes" id="UP000243488">
    <property type="component" value="Chromosome"/>
</dbReference>
<dbReference type="STRING" id="1931241.BVH74_07485"/>
<evidence type="ECO:0000256" key="6">
    <source>
        <dbReference type="ARBA" id="ARBA00022989"/>
    </source>
</evidence>
<sequence>MSATTARHGVILALLAYALWGVTPLYFKLLASLPASEIMGQRVLWSCVFASLLIVLLRRGAALSELLRQPRRLLMLTASGLLIGFNWLVFIWAVNNDQMLDASLGYYINPLVNVLLGLLFLGERLRRLQWLAVLLASAGVVLELLKLGRMPWVAMALALSFGFYGLLRKKVALDALSGMWVETALLVPLVLIYLFFFIDAQTLSPALYSGPLGWWLVAAGPVTMIPLMCFAAAATRIPLSMLGFFQYIAPSMVFIQAVWLFGEALTFERVLTFICIWTGLLIYSLDVWRAHRQSRLLQS</sequence>
<dbReference type="PANTHER" id="PTHR22911">
    <property type="entry name" value="ACYL-MALONYL CONDENSING ENZYME-RELATED"/>
    <property type="match status" value="1"/>
</dbReference>
<feature type="transmembrane region" description="Helical" evidence="8">
    <location>
        <begin position="128"/>
        <end position="145"/>
    </location>
</feature>
<evidence type="ECO:0000256" key="2">
    <source>
        <dbReference type="ARBA" id="ARBA00007362"/>
    </source>
</evidence>
<feature type="domain" description="EamA" evidence="9">
    <location>
        <begin position="9"/>
        <end position="142"/>
    </location>
</feature>
<evidence type="ECO:0000313" key="10">
    <source>
        <dbReference type="EMBL" id="AQZ94603.1"/>
    </source>
</evidence>
<organism evidence="10 11">
    <name type="scientific">Halopseudomonas phragmitis</name>
    <dbReference type="NCBI Taxonomy" id="1931241"/>
    <lineage>
        <taxon>Bacteria</taxon>
        <taxon>Pseudomonadati</taxon>
        <taxon>Pseudomonadota</taxon>
        <taxon>Gammaproteobacteria</taxon>
        <taxon>Pseudomonadales</taxon>
        <taxon>Pseudomonadaceae</taxon>
        <taxon>Halopseudomonas</taxon>
    </lineage>
</organism>
<dbReference type="Pfam" id="PF00892">
    <property type="entry name" value="EamA"/>
    <property type="match status" value="1"/>
</dbReference>
<feature type="transmembrane region" description="Helical" evidence="8">
    <location>
        <begin position="12"/>
        <end position="31"/>
    </location>
</feature>
<evidence type="ECO:0000259" key="9">
    <source>
        <dbReference type="Pfam" id="PF00892"/>
    </source>
</evidence>
<proteinExistence type="inferred from homology"/>
<dbReference type="KEGG" id="ppha:BVH74_07485"/>
<feature type="transmembrane region" description="Helical" evidence="8">
    <location>
        <begin position="179"/>
        <end position="200"/>
    </location>
</feature>
<keyword evidence="6 8" id="KW-1133">Transmembrane helix</keyword>
<protein>
    <submittedName>
        <fullName evidence="10">EamA family transporter</fullName>
    </submittedName>
</protein>
<dbReference type="GO" id="GO:0005886">
    <property type="term" value="C:plasma membrane"/>
    <property type="evidence" value="ECO:0007669"/>
    <property type="project" value="UniProtKB-SubCell"/>
</dbReference>
<name>A0A1V0B3T9_9GAMM</name>
<dbReference type="AlphaFoldDB" id="A0A1V0B3T9"/>
<feature type="transmembrane region" description="Helical" evidence="8">
    <location>
        <begin position="241"/>
        <end position="261"/>
    </location>
</feature>
<dbReference type="InterPro" id="IPR037185">
    <property type="entry name" value="EmrE-like"/>
</dbReference>
<evidence type="ECO:0000256" key="5">
    <source>
        <dbReference type="ARBA" id="ARBA00022692"/>
    </source>
</evidence>
<feature type="transmembrane region" description="Helical" evidence="8">
    <location>
        <begin position="73"/>
        <end position="92"/>
    </location>
</feature>
<keyword evidence="11" id="KW-1185">Reference proteome</keyword>
<accession>A0A1V0B3T9</accession>
<evidence type="ECO:0000256" key="7">
    <source>
        <dbReference type="ARBA" id="ARBA00023136"/>
    </source>
</evidence>
<evidence type="ECO:0000256" key="4">
    <source>
        <dbReference type="ARBA" id="ARBA00022475"/>
    </source>
</evidence>
<keyword evidence="7 8" id="KW-0472">Membrane</keyword>
<dbReference type="PANTHER" id="PTHR22911:SF137">
    <property type="entry name" value="SOLUTE CARRIER FAMILY 35 MEMBER G2-RELATED"/>
    <property type="match status" value="1"/>
</dbReference>
<keyword evidence="4" id="KW-1003">Cell membrane</keyword>
<dbReference type="NCBIfam" id="TIGR00688">
    <property type="entry name" value="rarD"/>
    <property type="match status" value="1"/>
</dbReference>
<comment type="similarity">
    <text evidence="2">Belongs to the EamA transporter family.</text>
</comment>
<dbReference type="SUPFAM" id="SSF103481">
    <property type="entry name" value="Multidrug resistance efflux transporter EmrE"/>
    <property type="match status" value="2"/>
</dbReference>
<feature type="transmembrane region" description="Helical" evidence="8">
    <location>
        <begin position="104"/>
        <end position="121"/>
    </location>
</feature>
<evidence type="ECO:0000256" key="1">
    <source>
        <dbReference type="ARBA" id="ARBA00004651"/>
    </source>
</evidence>
<keyword evidence="3" id="KW-0813">Transport</keyword>
<evidence type="ECO:0000256" key="3">
    <source>
        <dbReference type="ARBA" id="ARBA00022448"/>
    </source>
</evidence>
<dbReference type="InterPro" id="IPR000620">
    <property type="entry name" value="EamA_dom"/>
</dbReference>
<evidence type="ECO:0000256" key="8">
    <source>
        <dbReference type="SAM" id="Phobius"/>
    </source>
</evidence>
<comment type="subcellular location">
    <subcellularLocation>
        <location evidence="1">Cell membrane</location>
        <topology evidence="1">Multi-pass membrane protein</topology>
    </subcellularLocation>
</comment>
<dbReference type="InterPro" id="IPR004626">
    <property type="entry name" value="RarD"/>
</dbReference>
<evidence type="ECO:0000313" key="11">
    <source>
        <dbReference type="Proteomes" id="UP000243488"/>
    </source>
</evidence>
<feature type="transmembrane region" description="Helical" evidence="8">
    <location>
        <begin position="151"/>
        <end position="167"/>
    </location>
</feature>
<feature type="transmembrane region" description="Helical" evidence="8">
    <location>
        <begin position="267"/>
        <end position="285"/>
    </location>
</feature>
<reference evidence="10 11" key="1">
    <citation type="submission" date="2017-03" db="EMBL/GenBank/DDBJ databases">
        <title>Complete genome sequence of the novel DNRA strain Pseudomonas sp. S-6-2 isolated from Chinese polluted river sediment. Journal of Biotechnology.</title>
        <authorList>
            <person name="Li J."/>
            <person name="Xiang F."/>
            <person name="Wang L."/>
            <person name="Xi L."/>
            <person name="Liu J."/>
        </authorList>
    </citation>
    <scope>NUCLEOTIDE SEQUENCE [LARGE SCALE GENOMIC DNA]</scope>
    <source>
        <strain evidence="10 11">S-6-2</strain>
    </source>
</reference>
<gene>
    <name evidence="10" type="ORF">BVH74_07485</name>
</gene>
<keyword evidence="5 8" id="KW-0812">Transmembrane</keyword>
<feature type="transmembrane region" description="Helical" evidence="8">
    <location>
        <begin position="43"/>
        <end position="61"/>
    </location>
</feature>
<feature type="transmembrane region" description="Helical" evidence="8">
    <location>
        <begin position="212"/>
        <end position="234"/>
    </location>
</feature>